<comment type="caution">
    <text evidence="2">The sequence shown here is derived from an EMBL/GenBank/DDBJ whole genome shotgun (WGS) entry which is preliminary data.</text>
</comment>
<reference evidence="2 3" key="3">
    <citation type="submission" date="2020-08" db="EMBL/GenBank/DDBJ databases">
        <title>Genomic Encyclopedia of Type Strains, Phase IV (KMG-IV): sequencing the most valuable type-strain genomes for metagenomic binning, comparative biology and taxonomic classification.</title>
        <authorList>
            <person name="Goeker M."/>
        </authorList>
    </citation>
    <scope>NUCLEOTIDE SEQUENCE [LARGE SCALE GENOMIC DNA]</scope>
    <source>
        <strain evidence="2 3">DSM 27521</strain>
    </source>
</reference>
<evidence type="ECO:0000313" key="2">
    <source>
        <dbReference type="EMBL" id="MBB5374569.1"/>
    </source>
</evidence>
<sequence>MTLTDPPQFNPTPYAFAQAVSFPQVLALPHRDALPDGDVLTFRFPNGYGAVITRAAGVPPEAAFEFGVLDCTFDQPRLTVQPSVCGAVVQGAAYDVVAQLLQAAERLPCHPAWERALVALEDEEF</sequence>
<dbReference type="RefSeq" id="WP_229831823.1">
    <property type="nucleotide sequence ID" value="NZ_BNAJ01000001.1"/>
</dbReference>
<reference evidence="1" key="4">
    <citation type="submission" date="2024-05" db="EMBL/GenBank/DDBJ databases">
        <authorList>
            <person name="Sun Q."/>
            <person name="Zhou Y."/>
        </authorList>
    </citation>
    <scope>NUCLEOTIDE SEQUENCE</scope>
    <source>
        <strain evidence="1">CGMCC 1.18437</strain>
    </source>
</reference>
<keyword evidence="4" id="KW-1185">Reference proteome</keyword>
<protein>
    <submittedName>
        <fullName evidence="2">Uncharacterized protein</fullName>
    </submittedName>
</protein>
<dbReference type="EMBL" id="JACHFK010000001">
    <property type="protein sequence ID" value="MBB5374569.1"/>
    <property type="molecule type" value="Genomic_DNA"/>
</dbReference>
<organism evidence="2 3">
    <name type="scientific">Deinococcus metalli</name>
    <dbReference type="NCBI Taxonomy" id="1141878"/>
    <lineage>
        <taxon>Bacteria</taxon>
        <taxon>Thermotogati</taxon>
        <taxon>Deinococcota</taxon>
        <taxon>Deinococci</taxon>
        <taxon>Deinococcales</taxon>
        <taxon>Deinococcaceae</taxon>
        <taxon>Deinococcus</taxon>
    </lineage>
</organism>
<accession>A0A7W8NLC2</accession>
<reference evidence="1" key="1">
    <citation type="journal article" date="2014" name="Int. J. Syst. Evol. Microbiol.">
        <title>Complete genome of a new Firmicutes species belonging to the dominant human colonic microbiota ('Ruminococcus bicirculans') reveals two chromosomes and a selective capacity to utilize plant glucans.</title>
        <authorList>
            <consortium name="NISC Comparative Sequencing Program"/>
            <person name="Wegmann U."/>
            <person name="Louis P."/>
            <person name="Goesmann A."/>
            <person name="Henrissat B."/>
            <person name="Duncan S.H."/>
            <person name="Flint H.J."/>
        </authorList>
    </citation>
    <scope>NUCLEOTIDE SEQUENCE</scope>
    <source>
        <strain evidence="1">CGMCC 1.18437</strain>
    </source>
</reference>
<proteinExistence type="predicted"/>
<evidence type="ECO:0000313" key="1">
    <source>
        <dbReference type="EMBL" id="GHF35299.1"/>
    </source>
</evidence>
<dbReference type="Proteomes" id="UP000539473">
    <property type="component" value="Unassembled WGS sequence"/>
</dbReference>
<evidence type="ECO:0000313" key="4">
    <source>
        <dbReference type="Proteomes" id="UP000619376"/>
    </source>
</evidence>
<reference evidence="4" key="2">
    <citation type="journal article" date="2019" name="Int. J. Syst. Evol. Microbiol.">
        <title>The Global Catalogue of Microorganisms (GCM) 10K type strain sequencing project: providing services to taxonomists for standard genome sequencing and annotation.</title>
        <authorList>
            <consortium name="The Broad Institute Genomics Platform"/>
            <consortium name="The Broad Institute Genome Sequencing Center for Infectious Disease"/>
            <person name="Wu L."/>
            <person name="Ma J."/>
        </authorList>
    </citation>
    <scope>NUCLEOTIDE SEQUENCE [LARGE SCALE GENOMIC DNA]</scope>
    <source>
        <strain evidence="4">CGMCC 1.18437</strain>
    </source>
</reference>
<gene>
    <name evidence="1" type="ORF">GCM10017781_10270</name>
    <name evidence="2" type="ORF">HNQ07_000013</name>
</gene>
<dbReference type="EMBL" id="BNAJ01000001">
    <property type="protein sequence ID" value="GHF35299.1"/>
    <property type="molecule type" value="Genomic_DNA"/>
</dbReference>
<dbReference type="Proteomes" id="UP000619376">
    <property type="component" value="Unassembled WGS sequence"/>
</dbReference>
<evidence type="ECO:0000313" key="3">
    <source>
        <dbReference type="Proteomes" id="UP000539473"/>
    </source>
</evidence>
<name>A0A7W8NLC2_9DEIO</name>
<dbReference type="AlphaFoldDB" id="A0A7W8NLC2"/>